<dbReference type="KEGG" id="salk:FBQ74_08190"/>
<dbReference type="InterPro" id="IPR052551">
    <property type="entry name" value="UV-DNA_repair_photolyase"/>
</dbReference>
<dbReference type="EMBL" id="CP039852">
    <property type="protein sequence ID" value="QCZ93466.1"/>
    <property type="molecule type" value="Genomic_DNA"/>
</dbReference>
<dbReference type="Gene3D" id="1.10.10.1710">
    <property type="entry name" value="Deoxyribodipyrimidine photolyase-related"/>
    <property type="match status" value="1"/>
</dbReference>
<dbReference type="InterPro" id="IPR036134">
    <property type="entry name" value="Crypto/Photolyase_FAD-like_sf"/>
</dbReference>
<dbReference type="InterPro" id="IPR014729">
    <property type="entry name" value="Rossmann-like_a/b/a_fold"/>
</dbReference>
<keyword evidence="2" id="KW-1185">Reference proteome</keyword>
<dbReference type="Gene3D" id="1.25.40.80">
    <property type="match status" value="1"/>
</dbReference>
<evidence type="ECO:0000313" key="1">
    <source>
        <dbReference type="EMBL" id="QCZ93466.1"/>
    </source>
</evidence>
<accession>A0A5B7YE08</accession>
<dbReference type="Gene3D" id="3.40.50.620">
    <property type="entry name" value="HUPs"/>
    <property type="match status" value="1"/>
</dbReference>
<dbReference type="PANTHER" id="PTHR38657:SF1">
    <property type="entry name" value="SLR1343 PROTEIN"/>
    <property type="match status" value="1"/>
</dbReference>
<dbReference type="AlphaFoldDB" id="A0A5B7YE08"/>
<sequence length="513" mass="59713">MGKALRLILGDQLTATLPVLQDATISKDIILMAEVKEEATYVKHHKKKIAFLFSAMRHFADALKKENYQVRYRYYDDQNNQGSLLKEVKLALKDTGCEEVVVTSPGEYRLLKSMEQWENQLGVPVHILDDTRFYSTKQDFDEWAQDRKTLRMEFFYREMRKKTGILMEEGSPVGGKWNYDEKNRESLPASKSVPEPTTFSPDEITRAVLDLVKEEFNDHFGDLEPFHFAVTREQALTVLDEFVEQRLPEFGKYQDAMRHNAPWLFHSHLSFYINCGLLSPGEVVEHAEAAYHAGTAPLNSVEGFIRQILGWREFVRGFYWHYMPDMATDNYFNAKRDLPSFFWGGYTNMNCMRQCISDTKNNAYAHHIQRLMVIGNFSLLSELEPEQVQQWYLLVYADAYEWVELPNVSAMILYADGGNLASKPYAASGSYINKMSDYCKNCGYSVTKKTGEKACPFNYLYWRFVDNNRDKLKDNPRMGLVYKSYERMDDEKVQQMRKDASLFLRKISSNEKV</sequence>
<dbReference type="GO" id="GO:0016829">
    <property type="term" value="F:lyase activity"/>
    <property type="evidence" value="ECO:0007669"/>
    <property type="project" value="UniProtKB-KW"/>
</dbReference>
<dbReference type="PANTHER" id="PTHR38657">
    <property type="entry name" value="SLR1343 PROTEIN"/>
    <property type="match status" value="1"/>
</dbReference>
<dbReference type="Proteomes" id="UP000304912">
    <property type="component" value="Chromosome"/>
</dbReference>
<proteinExistence type="predicted"/>
<evidence type="ECO:0000313" key="2">
    <source>
        <dbReference type="Proteomes" id="UP000304912"/>
    </source>
</evidence>
<dbReference type="SUPFAM" id="SSF48173">
    <property type="entry name" value="Cryptochrome/photolyase FAD-binding domain"/>
    <property type="match status" value="1"/>
</dbReference>
<keyword evidence="1" id="KW-0456">Lyase</keyword>
<dbReference type="Pfam" id="PF04244">
    <property type="entry name" value="DPRP"/>
    <property type="match status" value="1"/>
</dbReference>
<dbReference type="OrthoDB" id="5288100at2"/>
<protein>
    <submittedName>
        <fullName evidence="1">Cryptochrome/photolyase family protein</fullName>
    </submittedName>
</protein>
<organism evidence="1 2">
    <name type="scientific">Salinimonas iocasae</name>
    <dbReference type="NCBI Taxonomy" id="2572577"/>
    <lineage>
        <taxon>Bacteria</taxon>
        <taxon>Pseudomonadati</taxon>
        <taxon>Pseudomonadota</taxon>
        <taxon>Gammaproteobacteria</taxon>
        <taxon>Alteromonadales</taxon>
        <taxon>Alteromonadaceae</taxon>
        <taxon>Alteromonas/Salinimonas group</taxon>
        <taxon>Salinimonas</taxon>
    </lineage>
</organism>
<gene>
    <name evidence="1" type="ORF">FBQ74_08190</name>
</gene>
<dbReference type="RefSeq" id="WP_139756210.1">
    <property type="nucleotide sequence ID" value="NZ_CP039852.1"/>
</dbReference>
<name>A0A5B7YE08_9ALTE</name>
<dbReference type="Gene3D" id="1.10.579.10">
    <property type="entry name" value="DNA Cyclobutane Dipyrimidine Photolyase, subunit A, domain 3"/>
    <property type="match status" value="1"/>
</dbReference>
<reference evidence="1 2" key="1">
    <citation type="submission" date="2019-04" db="EMBL/GenBank/DDBJ databases">
        <title>Salinimonas iocasae sp. nov., a halophilic bacterium isolated from the outer tube casing of tubeworms in Okinawa Trough.</title>
        <authorList>
            <person name="Zhang H."/>
            <person name="Wang H."/>
            <person name="Li C."/>
        </authorList>
    </citation>
    <scope>NUCLEOTIDE SEQUENCE [LARGE SCALE GENOMIC DNA]</scope>
    <source>
        <strain evidence="1 2">KX18D6</strain>
    </source>
</reference>
<dbReference type="InterPro" id="IPR007357">
    <property type="entry name" value="PhrB-like"/>
</dbReference>